<dbReference type="PROSITE" id="PS00675">
    <property type="entry name" value="SIGMA54_INTERACT_1"/>
    <property type="match status" value="1"/>
</dbReference>
<dbReference type="PROSITE" id="PS00688">
    <property type="entry name" value="SIGMA54_INTERACT_3"/>
    <property type="match status" value="1"/>
</dbReference>
<organism evidence="8 9">
    <name type="scientific">Caloramator fervidus</name>
    <dbReference type="NCBI Taxonomy" id="29344"/>
    <lineage>
        <taxon>Bacteria</taxon>
        <taxon>Bacillati</taxon>
        <taxon>Bacillota</taxon>
        <taxon>Clostridia</taxon>
        <taxon>Eubacteriales</taxon>
        <taxon>Clostridiaceae</taxon>
        <taxon>Caloramator</taxon>
    </lineage>
</organism>
<dbReference type="PANTHER" id="PTHR32071">
    <property type="entry name" value="TRANSCRIPTIONAL REGULATORY PROTEIN"/>
    <property type="match status" value="1"/>
</dbReference>
<proteinExistence type="predicted"/>
<dbReference type="Gene3D" id="3.40.50.300">
    <property type="entry name" value="P-loop containing nucleotide triphosphate hydrolases"/>
    <property type="match status" value="1"/>
</dbReference>
<dbReference type="InterPro" id="IPR027417">
    <property type="entry name" value="P-loop_NTPase"/>
</dbReference>
<dbReference type="GO" id="GO:0005524">
    <property type="term" value="F:ATP binding"/>
    <property type="evidence" value="ECO:0007669"/>
    <property type="project" value="UniProtKB-KW"/>
</dbReference>
<keyword evidence="1" id="KW-0547">Nucleotide-binding</keyword>
<protein>
    <submittedName>
        <fullName evidence="8">Sigma-54 interaction domain-containing protein</fullName>
    </submittedName>
</protein>
<feature type="domain" description="Sigma-54 factor interaction" evidence="6">
    <location>
        <begin position="333"/>
        <end position="558"/>
    </location>
</feature>
<evidence type="ECO:0000259" key="7">
    <source>
        <dbReference type="PROSITE" id="PS50112"/>
    </source>
</evidence>
<dbReference type="CDD" id="cd00009">
    <property type="entry name" value="AAA"/>
    <property type="match status" value="1"/>
</dbReference>
<dbReference type="InterPro" id="IPR003593">
    <property type="entry name" value="AAA+_ATPase"/>
</dbReference>
<dbReference type="Pfam" id="PF00158">
    <property type="entry name" value="Sigma54_activat"/>
    <property type="match status" value="1"/>
</dbReference>
<evidence type="ECO:0000313" key="8">
    <source>
        <dbReference type="EMBL" id="SEG14952.1"/>
    </source>
</evidence>
<evidence type="ECO:0000256" key="4">
    <source>
        <dbReference type="ARBA" id="ARBA00023125"/>
    </source>
</evidence>
<dbReference type="InterPro" id="IPR002078">
    <property type="entry name" value="Sigma_54_int"/>
</dbReference>
<dbReference type="Proteomes" id="UP000242850">
    <property type="component" value="Unassembled WGS sequence"/>
</dbReference>
<sequence>MKKVALIAGTEHTRKTLHGQLMGYIGDFAQIESYAIDEGINKKIKADLIVISTNLIYEDAKNYIDGECKIIIAKRILNYTVIERLLFIPKGEKVLLVNDCPETTFECIDWLKKLGLNHVEYIPFFPGCMLSERVNYAITPGEVEIVPKEVKNIIDIGPRLIDIVTIAEILKELNLYDNKWEKITLMYFDKIINLAKNIAQISMERTKAFEHIKMVLDGMKEGILAFDGKGKILFINENLKFLLGKSGKILGGNVKEIFSNYKLVDYLIGKESDSSDIFEIKGEKVIVTKFWLENENTFIATFKSTKDIEELEKQRKRELYKKGYYAKYTFDDIIGESEALKFTKEVARKISKTDLTVLIEGESGTGKELFASAIHNESERRNNPFVAINFSSLPESLAESELFGYEEGAFTGALKGGKKGLFEQANGGTIFLDEIGDASLKLQTKLLRVLQEKEIMRIGGDKIIPIDVRIIAATNKNLRELVERGEFREDLYYRLKVMYIKLPPLRQRREDIKELLNHFIANKGLTLKIKDDVLNWLTSYNWPGNVRELKNIVEYMVAVCDGKEICEKDLPLDMIFTGNNLRKDLKIILNIIEELNNKGENASRRKIKKICDDRGINFTEQMIRSRLKELEEMGYLKIRKGRGGTLLIR</sequence>
<accession>A0A1H5XTG8</accession>
<keyword evidence="4" id="KW-0238">DNA-binding</keyword>
<dbReference type="Gene3D" id="3.30.450.20">
    <property type="entry name" value="PAS domain"/>
    <property type="match status" value="1"/>
</dbReference>
<dbReference type="InterPro" id="IPR000014">
    <property type="entry name" value="PAS"/>
</dbReference>
<dbReference type="GO" id="GO:0003677">
    <property type="term" value="F:DNA binding"/>
    <property type="evidence" value="ECO:0007669"/>
    <property type="project" value="UniProtKB-KW"/>
</dbReference>
<feature type="domain" description="PAS" evidence="7">
    <location>
        <begin position="208"/>
        <end position="244"/>
    </location>
</feature>
<dbReference type="PANTHER" id="PTHR32071:SF57">
    <property type="entry name" value="C4-DICARBOXYLATE TRANSPORT TRANSCRIPTIONAL REGULATORY PROTEIN DCTD"/>
    <property type="match status" value="1"/>
</dbReference>
<dbReference type="PROSITE" id="PS00676">
    <property type="entry name" value="SIGMA54_INTERACT_2"/>
    <property type="match status" value="1"/>
</dbReference>
<dbReference type="InterPro" id="IPR058031">
    <property type="entry name" value="AAA_lid_NorR"/>
</dbReference>
<dbReference type="OrthoDB" id="9803970at2"/>
<dbReference type="EMBL" id="FNUK01000037">
    <property type="protein sequence ID" value="SEG14952.1"/>
    <property type="molecule type" value="Genomic_DNA"/>
</dbReference>
<dbReference type="PROSITE" id="PS50045">
    <property type="entry name" value="SIGMA54_INTERACT_4"/>
    <property type="match status" value="1"/>
</dbReference>
<dbReference type="GO" id="GO:0006355">
    <property type="term" value="P:regulation of DNA-templated transcription"/>
    <property type="evidence" value="ECO:0007669"/>
    <property type="project" value="InterPro"/>
</dbReference>
<evidence type="ECO:0000256" key="3">
    <source>
        <dbReference type="ARBA" id="ARBA00023015"/>
    </source>
</evidence>
<dbReference type="AlphaFoldDB" id="A0A1H5XTG8"/>
<keyword evidence="3" id="KW-0805">Transcription regulation</keyword>
<dbReference type="SMART" id="SM00382">
    <property type="entry name" value="AAA"/>
    <property type="match status" value="1"/>
</dbReference>
<evidence type="ECO:0000256" key="2">
    <source>
        <dbReference type="ARBA" id="ARBA00022840"/>
    </source>
</evidence>
<evidence type="ECO:0000256" key="1">
    <source>
        <dbReference type="ARBA" id="ARBA00022741"/>
    </source>
</evidence>
<gene>
    <name evidence="8" type="ORF">SAMN05660865_01859</name>
</gene>
<dbReference type="FunFam" id="3.40.50.300:FF:000006">
    <property type="entry name" value="DNA-binding transcriptional regulator NtrC"/>
    <property type="match status" value="1"/>
</dbReference>
<evidence type="ECO:0000256" key="5">
    <source>
        <dbReference type="ARBA" id="ARBA00023163"/>
    </source>
</evidence>
<dbReference type="PROSITE" id="PS50112">
    <property type="entry name" value="PAS"/>
    <property type="match status" value="1"/>
</dbReference>
<keyword evidence="9" id="KW-1185">Reference proteome</keyword>
<dbReference type="SUPFAM" id="SSF52540">
    <property type="entry name" value="P-loop containing nucleoside triphosphate hydrolases"/>
    <property type="match status" value="1"/>
</dbReference>
<dbReference type="Pfam" id="PF25601">
    <property type="entry name" value="AAA_lid_14"/>
    <property type="match status" value="1"/>
</dbReference>
<dbReference type="RefSeq" id="WP_103896741.1">
    <property type="nucleotide sequence ID" value="NZ_FNUK01000037.1"/>
</dbReference>
<dbReference type="SUPFAM" id="SSF46785">
    <property type="entry name" value="Winged helix' DNA-binding domain"/>
    <property type="match status" value="1"/>
</dbReference>
<dbReference type="InterPro" id="IPR025662">
    <property type="entry name" value="Sigma_54_int_dom_ATP-bd_1"/>
</dbReference>
<dbReference type="InterPro" id="IPR025944">
    <property type="entry name" value="Sigma_54_int_dom_CS"/>
</dbReference>
<evidence type="ECO:0000259" key="6">
    <source>
        <dbReference type="PROSITE" id="PS50045"/>
    </source>
</evidence>
<keyword evidence="5" id="KW-0804">Transcription</keyword>
<dbReference type="Gene3D" id="1.10.8.60">
    <property type="match status" value="1"/>
</dbReference>
<evidence type="ECO:0000313" key="9">
    <source>
        <dbReference type="Proteomes" id="UP000242850"/>
    </source>
</evidence>
<dbReference type="InterPro" id="IPR025943">
    <property type="entry name" value="Sigma_54_int_dom_ATP-bd_2"/>
</dbReference>
<reference evidence="9" key="1">
    <citation type="submission" date="2016-10" db="EMBL/GenBank/DDBJ databases">
        <authorList>
            <person name="Varghese N."/>
            <person name="Submissions S."/>
        </authorList>
    </citation>
    <scope>NUCLEOTIDE SEQUENCE [LARGE SCALE GENOMIC DNA]</scope>
    <source>
        <strain evidence="9">DSM 5463</strain>
    </source>
</reference>
<keyword evidence="2" id="KW-0067">ATP-binding</keyword>
<name>A0A1H5XTG8_9CLOT</name>
<dbReference type="InterPro" id="IPR036390">
    <property type="entry name" value="WH_DNA-bd_sf"/>
</dbReference>